<evidence type="ECO:0000256" key="6">
    <source>
        <dbReference type="ARBA" id="ARBA00022741"/>
    </source>
</evidence>
<keyword evidence="11" id="KW-0963">Cytoplasm</keyword>
<evidence type="ECO:0000313" key="12">
    <source>
        <dbReference type="EMBL" id="MBC8209330.1"/>
    </source>
</evidence>
<reference evidence="12 13" key="1">
    <citation type="submission" date="2020-08" db="EMBL/GenBank/DDBJ databases">
        <title>Bridging the membrane lipid divide: bacteria of the FCB group superphylum have the potential to synthesize archaeal ether lipids.</title>
        <authorList>
            <person name="Villanueva L."/>
            <person name="Von Meijenfeldt F.A.B."/>
            <person name="Westbye A.B."/>
            <person name="Yadav S."/>
            <person name="Hopmans E.C."/>
            <person name="Dutilh B.E."/>
            <person name="Sinninghe Damste J.S."/>
        </authorList>
    </citation>
    <scope>NUCLEOTIDE SEQUENCE [LARGE SCALE GENOMIC DNA]</scope>
    <source>
        <strain evidence="12">NIOZ-UU81</strain>
    </source>
</reference>
<dbReference type="GO" id="GO:0005829">
    <property type="term" value="C:cytosol"/>
    <property type="evidence" value="ECO:0007669"/>
    <property type="project" value="TreeGrafter"/>
</dbReference>
<accession>A0A8J6NCV1</accession>
<evidence type="ECO:0000256" key="9">
    <source>
        <dbReference type="ARBA" id="ARBA00023141"/>
    </source>
</evidence>
<dbReference type="GO" id="GO:0004765">
    <property type="term" value="F:shikimate kinase activity"/>
    <property type="evidence" value="ECO:0007669"/>
    <property type="project" value="UniProtKB-UniRule"/>
</dbReference>
<dbReference type="PRINTS" id="PR01100">
    <property type="entry name" value="SHIKIMTKNASE"/>
</dbReference>
<comment type="caution">
    <text evidence="12">The sequence shown here is derived from an EMBL/GenBank/DDBJ whole genome shotgun (WGS) entry which is preliminary data.</text>
</comment>
<dbReference type="EMBL" id="JACNLK010000090">
    <property type="protein sequence ID" value="MBC8209330.1"/>
    <property type="molecule type" value="Genomic_DNA"/>
</dbReference>
<name>A0A8J6NCV1_9BACT</name>
<evidence type="ECO:0000256" key="2">
    <source>
        <dbReference type="ARBA" id="ARBA00006997"/>
    </source>
</evidence>
<dbReference type="GO" id="GO:0005524">
    <property type="term" value="F:ATP binding"/>
    <property type="evidence" value="ECO:0007669"/>
    <property type="project" value="UniProtKB-UniRule"/>
</dbReference>
<comment type="caution">
    <text evidence="11">Lacks conserved residue(s) required for the propagation of feature annotation.</text>
</comment>
<dbReference type="Proteomes" id="UP000599024">
    <property type="component" value="Unassembled WGS sequence"/>
</dbReference>
<comment type="catalytic activity">
    <reaction evidence="10 11">
        <text>shikimate + ATP = 3-phosphoshikimate + ADP + H(+)</text>
        <dbReference type="Rhea" id="RHEA:13121"/>
        <dbReference type="ChEBI" id="CHEBI:15378"/>
        <dbReference type="ChEBI" id="CHEBI:30616"/>
        <dbReference type="ChEBI" id="CHEBI:36208"/>
        <dbReference type="ChEBI" id="CHEBI:145989"/>
        <dbReference type="ChEBI" id="CHEBI:456216"/>
        <dbReference type="EC" id="2.7.1.71"/>
    </reaction>
</comment>
<dbReference type="PANTHER" id="PTHR21087">
    <property type="entry name" value="SHIKIMATE KINASE"/>
    <property type="match status" value="1"/>
</dbReference>
<feature type="binding site" evidence="11">
    <location>
        <position position="80"/>
    </location>
    <ligand>
        <name>substrate</name>
    </ligand>
</feature>
<dbReference type="HAMAP" id="MF_00109">
    <property type="entry name" value="Shikimate_kinase"/>
    <property type="match status" value="1"/>
</dbReference>
<dbReference type="CDD" id="cd00464">
    <property type="entry name" value="SK"/>
    <property type="match status" value="1"/>
</dbReference>
<keyword evidence="8 11" id="KW-0067">ATP-binding</keyword>
<dbReference type="AlphaFoldDB" id="A0A8J6NCV1"/>
<comment type="subunit">
    <text evidence="11">Monomer.</text>
</comment>
<feature type="binding site" evidence="11">
    <location>
        <position position="122"/>
    </location>
    <ligand>
        <name>ATP</name>
        <dbReference type="ChEBI" id="CHEBI:30616"/>
    </ligand>
</feature>
<evidence type="ECO:0000256" key="8">
    <source>
        <dbReference type="ARBA" id="ARBA00022840"/>
    </source>
</evidence>
<evidence type="ECO:0000313" key="13">
    <source>
        <dbReference type="Proteomes" id="UP000599024"/>
    </source>
</evidence>
<evidence type="ECO:0000256" key="7">
    <source>
        <dbReference type="ARBA" id="ARBA00022777"/>
    </source>
</evidence>
<comment type="similarity">
    <text evidence="2 11">Belongs to the shikimate kinase family.</text>
</comment>
<dbReference type="PROSITE" id="PS01128">
    <property type="entry name" value="SHIKIMATE_KINASE"/>
    <property type="match status" value="1"/>
</dbReference>
<keyword evidence="5 11" id="KW-0808">Transferase</keyword>
<dbReference type="InterPro" id="IPR000623">
    <property type="entry name" value="Shikimate_kinase/TSH1"/>
</dbReference>
<evidence type="ECO:0000256" key="3">
    <source>
        <dbReference type="ARBA" id="ARBA00012154"/>
    </source>
</evidence>
<comment type="function">
    <text evidence="11">Catalyzes the specific phosphorylation of the 3-hydroxyl group of shikimic acid using ATP as a cosubstrate.</text>
</comment>
<evidence type="ECO:0000256" key="5">
    <source>
        <dbReference type="ARBA" id="ARBA00022679"/>
    </source>
</evidence>
<sequence>MAELIFLIGYRAVGKTTIGRQLAAQLGYDFVDSDIMICENKGQTVAEIVAAEGWAGFRAAEAAVLASLVQRRRCVVATGGGAILHQALWKELKQTGVVVWLRAEQDVICSRIMGDEATAGQRPSLTGGGICSEVVTVLAEREPLYQKLADLTVDSGCMTPQQAMMQIVDFVSQDG</sequence>
<comment type="pathway">
    <text evidence="1 11">Metabolic intermediate biosynthesis; chorismate biosynthesis; chorismate from D-erythrose 4-phosphate and phosphoenolpyruvate: step 5/7.</text>
</comment>
<feature type="binding site" evidence="11">
    <location>
        <position position="34"/>
    </location>
    <ligand>
        <name>substrate</name>
    </ligand>
</feature>
<keyword evidence="9 11" id="KW-0057">Aromatic amino acid biosynthesis</keyword>
<dbReference type="GO" id="GO:0009423">
    <property type="term" value="P:chorismate biosynthetic process"/>
    <property type="evidence" value="ECO:0007669"/>
    <property type="project" value="UniProtKB-UniRule"/>
</dbReference>
<dbReference type="EC" id="2.7.1.71" evidence="3 11"/>
<feature type="binding site" evidence="11">
    <location>
        <begin position="12"/>
        <end position="17"/>
    </location>
    <ligand>
        <name>ATP</name>
        <dbReference type="ChEBI" id="CHEBI:30616"/>
    </ligand>
</feature>
<feature type="binding site" evidence="11">
    <location>
        <position position="141"/>
    </location>
    <ligand>
        <name>substrate</name>
    </ligand>
</feature>
<evidence type="ECO:0000256" key="1">
    <source>
        <dbReference type="ARBA" id="ARBA00004842"/>
    </source>
</evidence>
<organism evidence="12 13">
    <name type="scientific">Candidatus Desulfatifera sulfidica</name>
    <dbReference type="NCBI Taxonomy" id="2841691"/>
    <lineage>
        <taxon>Bacteria</taxon>
        <taxon>Pseudomonadati</taxon>
        <taxon>Thermodesulfobacteriota</taxon>
        <taxon>Desulfobulbia</taxon>
        <taxon>Desulfobulbales</taxon>
        <taxon>Desulfobulbaceae</taxon>
        <taxon>Candidatus Desulfatifera</taxon>
    </lineage>
</organism>
<dbReference type="GO" id="GO:0000287">
    <property type="term" value="F:magnesium ion binding"/>
    <property type="evidence" value="ECO:0007669"/>
    <property type="project" value="UniProtKB-UniRule"/>
</dbReference>
<dbReference type="GO" id="GO:0008652">
    <property type="term" value="P:amino acid biosynthetic process"/>
    <property type="evidence" value="ECO:0007669"/>
    <property type="project" value="UniProtKB-KW"/>
</dbReference>
<keyword evidence="11" id="KW-0479">Metal-binding</keyword>
<keyword evidence="6 11" id="KW-0547">Nucleotide-binding</keyword>
<evidence type="ECO:0000256" key="4">
    <source>
        <dbReference type="ARBA" id="ARBA00022605"/>
    </source>
</evidence>
<evidence type="ECO:0000256" key="10">
    <source>
        <dbReference type="ARBA" id="ARBA00048567"/>
    </source>
</evidence>
<dbReference type="UniPathway" id="UPA00053">
    <property type="reaction ID" value="UER00088"/>
</dbReference>
<evidence type="ECO:0000256" key="11">
    <source>
        <dbReference type="HAMAP-Rule" id="MF_00109"/>
    </source>
</evidence>
<dbReference type="Pfam" id="PF01202">
    <property type="entry name" value="SKI"/>
    <property type="match status" value="1"/>
</dbReference>
<dbReference type="PANTHER" id="PTHR21087:SF16">
    <property type="entry name" value="SHIKIMATE KINASE 1, CHLOROPLASTIC"/>
    <property type="match status" value="1"/>
</dbReference>
<feature type="binding site" evidence="11">
    <location>
        <position position="58"/>
    </location>
    <ligand>
        <name>substrate</name>
    </ligand>
</feature>
<dbReference type="Gene3D" id="3.40.50.300">
    <property type="entry name" value="P-loop containing nucleotide triphosphate hydrolases"/>
    <property type="match status" value="1"/>
</dbReference>
<dbReference type="NCBIfam" id="NF002988">
    <property type="entry name" value="PRK03731.1"/>
    <property type="match status" value="1"/>
</dbReference>
<feature type="binding site" evidence="11">
    <location>
        <position position="16"/>
    </location>
    <ligand>
        <name>Mg(2+)</name>
        <dbReference type="ChEBI" id="CHEBI:18420"/>
    </ligand>
</feature>
<dbReference type="SUPFAM" id="SSF52540">
    <property type="entry name" value="P-loop containing nucleoside triphosphate hydrolases"/>
    <property type="match status" value="1"/>
</dbReference>
<keyword evidence="7 11" id="KW-0418">Kinase</keyword>
<proteinExistence type="inferred from homology"/>
<comment type="subcellular location">
    <subcellularLocation>
        <location evidence="11">Cytoplasm</location>
    </subcellularLocation>
</comment>
<dbReference type="InterPro" id="IPR031322">
    <property type="entry name" value="Shikimate/glucono_kinase"/>
</dbReference>
<gene>
    <name evidence="12" type="primary">aroL</name>
    <name evidence="11" type="synonym">aroK</name>
    <name evidence="12" type="ORF">H8E79_09230</name>
</gene>
<protein>
    <recommendedName>
        <fullName evidence="3 11">Shikimate kinase</fullName>
        <shortName evidence="11">SK</shortName>
        <ecNumber evidence="3 11">2.7.1.71</ecNumber>
    </recommendedName>
</protein>
<comment type="cofactor">
    <cofactor evidence="11">
        <name>Mg(2+)</name>
        <dbReference type="ChEBI" id="CHEBI:18420"/>
    </cofactor>
    <text evidence="11">Binds 1 Mg(2+) ion per subunit.</text>
</comment>
<keyword evidence="11" id="KW-0460">Magnesium</keyword>
<dbReference type="InterPro" id="IPR023000">
    <property type="entry name" value="Shikimate_kinase_CS"/>
</dbReference>
<dbReference type="InterPro" id="IPR027417">
    <property type="entry name" value="P-loop_NTPase"/>
</dbReference>
<dbReference type="GO" id="GO:0009073">
    <property type="term" value="P:aromatic amino acid family biosynthetic process"/>
    <property type="evidence" value="ECO:0007669"/>
    <property type="project" value="UniProtKB-KW"/>
</dbReference>
<keyword evidence="4 11" id="KW-0028">Amino-acid biosynthesis</keyword>